<keyword evidence="2" id="KW-1185">Reference proteome</keyword>
<dbReference type="Proteomes" id="UP001226091">
    <property type="component" value="Chromosome"/>
</dbReference>
<name>A0ACD4R745_9BACI</name>
<evidence type="ECO:0000313" key="2">
    <source>
        <dbReference type="Proteomes" id="UP001226091"/>
    </source>
</evidence>
<proteinExistence type="predicted"/>
<protein>
    <submittedName>
        <fullName evidence="1">Uncharacterized protein</fullName>
    </submittedName>
</protein>
<gene>
    <name evidence="1" type="ORF">QLQ22_16435</name>
</gene>
<evidence type="ECO:0000313" key="1">
    <source>
        <dbReference type="EMBL" id="WHZ56274.1"/>
    </source>
</evidence>
<sequence>MLRLIDLPEAFMYEPFFCRDEHAIPLNSSSAVEEIIKSNPFYFDICFKANVPIDFYPWKNPELSIPVLIDEWHSIQETIKSRIRSNAKKADKAKMIKGISILICLIYWSNECPIHDLDIKSDDFTAFSVKPINASERLMYVLLKPEQYHSFVQLNQLIEEMIKQYYKNRAMRSREK</sequence>
<dbReference type="EMBL" id="CP126116">
    <property type="protein sequence ID" value="WHZ56274.1"/>
    <property type="molecule type" value="Genomic_DNA"/>
</dbReference>
<organism evidence="1 2">
    <name type="scientific">Metabacillus hrfriensis</name>
    <dbReference type="NCBI Taxonomy" id="3048891"/>
    <lineage>
        <taxon>Bacteria</taxon>
        <taxon>Bacillati</taxon>
        <taxon>Bacillota</taxon>
        <taxon>Bacilli</taxon>
        <taxon>Bacillales</taxon>
        <taxon>Bacillaceae</taxon>
        <taxon>Metabacillus</taxon>
    </lineage>
</organism>
<accession>A0ACD4R745</accession>
<reference evidence="2" key="1">
    <citation type="journal article" date="2025" name="Aquaculture">
        <title>Assessment of the bioflocculant production and safety properties of Metabacillus hrfriensis sp. nov. based on phenotypic and whole-genome sequencing analysis.</title>
        <authorList>
            <person name="Zhang R."/>
            <person name="Zhao Z."/>
            <person name="Luo L."/>
            <person name="Wang S."/>
            <person name="Guo K."/>
            <person name="Xu W."/>
        </authorList>
    </citation>
    <scope>NUCLEOTIDE SEQUENCE [LARGE SCALE GENOMIC DNA]</scope>
    <source>
        <strain evidence="2">CT-WN-B3</strain>
    </source>
</reference>